<proteinExistence type="predicted"/>
<dbReference type="Proteomes" id="UP000646827">
    <property type="component" value="Unassembled WGS sequence"/>
</dbReference>
<organism evidence="1 2">
    <name type="scientific">Circinella minor</name>
    <dbReference type="NCBI Taxonomy" id="1195481"/>
    <lineage>
        <taxon>Eukaryota</taxon>
        <taxon>Fungi</taxon>
        <taxon>Fungi incertae sedis</taxon>
        <taxon>Mucoromycota</taxon>
        <taxon>Mucoromycotina</taxon>
        <taxon>Mucoromycetes</taxon>
        <taxon>Mucorales</taxon>
        <taxon>Lichtheimiaceae</taxon>
        <taxon>Circinella</taxon>
    </lineage>
</organism>
<sequence>MEEGLFYPSNKTDIFDGVSFNKHQERLFDSPLDISLSLFVDAFKPFKRTKISLTIVHLIILNLPREIRYLESNMIQVAILPCNPKKAALHHLLSPLIKELKQLESSGMHIVGSDGAEFTVKAHLLIASGDIVGVTDLCNHSGHSSIFGCRICPIETTCLLSPKGKGYGRYFLGPNLLPKNRKAKDFKDGDP</sequence>
<dbReference type="InterPro" id="IPR004242">
    <property type="entry name" value="Transposase_21"/>
</dbReference>
<accession>A0A8H7RSM9</accession>
<reference evidence="1 2" key="1">
    <citation type="submission" date="2020-12" db="EMBL/GenBank/DDBJ databases">
        <title>Metabolic potential, ecology and presence of endohyphal bacteria is reflected in genomic diversity of Mucoromycotina.</title>
        <authorList>
            <person name="Muszewska A."/>
            <person name="Okrasinska A."/>
            <person name="Steczkiewicz K."/>
            <person name="Drgas O."/>
            <person name="Orlowska M."/>
            <person name="Perlinska-Lenart U."/>
            <person name="Aleksandrzak-Piekarczyk T."/>
            <person name="Szatraj K."/>
            <person name="Zielenkiewicz U."/>
            <person name="Pilsyk S."/>
            <person name="Malc E."/>
            <person name="Mieczkowski P."/>
            <person name="Kruszewska J.S."/>
            <person name="Biernat P."/>
            <person name="Pawlowska J."/>
        </authorList>
    </citation>
    <scope>NUCLEOTIDE SEQUENCE [LARGE SCALE GENOMIC DNA]</scope>
    <source>
        <strain evidence="1 2">CBS 142.35</strain>
    </source>
</reference>
<dbReference type="Pfam" id="PF02992">
    <property type="entry name" value="Transposase_21"/>
    <property type="match status" value="1"/>
</dbReference>
<dbReference type="OrthoDB" id="5329631at2759"/>
<comment type="caution">
    <text evidence="1">The sequence shown here is derived from an EMBL/GenBank/DDBJ whole genome shotgun (WGS) entry which is preliminary data.</text>
</comment>
<feature type="non-terminal residue" evidence="1">
    <location>
        <position position="191"/>
    </location>
</feature>
<keyword evidence="2" id="KW-1185">Reference proteome</keyword>
<protein>
    <submittedName>
        <fullName evidence="1">Uncharacterized protein</fullName>
    </submittedName>
</protein>
<name>A0A8H7RSM9_9FUNG</name>
<dbReference type="EMBL" id="JAEPRB010000419">
    <property type="protein sequence ID" value="KAG2216334.1"/>
    <property type="molecule type" value="Genomic_DNA"/>
</dbReference>
<dbReference type="AlphaFoldDB" id="A0A8H7RSM9"/>
<evidence type="ECO:0000313" key="2">
    <source>
        <dbReference type="Proteomes" id="UP000646827"/>
    </source>
</evidence>
<gene>
    <name evidence="1" type="ORF">INT45_005493</name>
</gene>
<evidence type="ECO:0000313" key="1">
    <source>
        <dbReference type="EMBL" id="KAG2216334.1"/>
    </source>
</evidence>